<sequence length="86" mass="9628">MRDFTESRTSDTQDELWVLEHPPVFTQGQSGRDEHLLAPGEIPVVRSNRGGQATYHGPGQIVVYVLVDLHRLGYGVRSLVERIESA</sequence>
<dbReference type="Gene3D" id="3.30.930.10">
    <property type="entry name" value="Bira Bifunctional Protein, Domain 2"/>
    <property type="match status" value="1"/>
</dbReference>
<dbReference type="InterPro" id="IPR045864">
    <property type="entry name" value="aa-tRNA-synth_II/BPL/LPL"/>
</dbReference>
<proteinExistence type="inferred from homology"/>
<feature type="non-terminal residue" evidence="7">
    <location>
        <position position="86"/>
    </location>
</feature>
<organism evidence="7 8">
    <name type="scientific">Eruca vesicaria subsp. sativa</name>
    <name type="common">Garden rocket</name>
    <name type="synonym">Eruca sativa</name>
    <dbReference type="NCBI Taxonomy" id="29727"/>
    <lineage>
        <taxon>Eukaryota</taxon>
        <taxon>Viridiplantae</taxon>
        <taxon>Streptophyta</taxon>
        <taxon>Embryophyta</taxon>
        <taxon>Tracheophyta</taxon>
        <taxon>Spermatophyta</taxon>
        <taxon>Magnoliopsida</taxon>
        <taxon>eudicotyledons</taxon>
        <taxon>Gunneridae</taxon>
        <taxon>Pentapetalae</taxon>
        <taxon>rosids</taxon>
        <taxon>malvids</taxon>
        <taxon>Brassicales</taxon>
        <taxon>Brassicaceae</taxon>
        <taxon>Brassiceae</taxon>
        <taxon>Eruca</taxon>
    </lineage>
</organism>
<dbReference type="PANTHER" id="PTHR10993:SF7">
    <property type="entry name" value="LIPOYLTRANSFERASE 2, MITOCHONDRIAL-RELATED"/>
    <property type="match status" value="1"/>
</dbReference>
<evidence type="ECO:0000259" key="6">
    <source>
        <dbReference type="PROSITE" id="PS51733"/>
    </source>
</evidence>
<accession>A0ABC8M1X0</accession>
<evidence type="ECO:0000313" key="7">
    <source>
        <dbReference type="EMBL" id="CAH8389710.1"/>
    </source>
</evidence>
<keyword evidence="8" id="KW-1185">Reference proteome</keyword>
<keyword evidence="5" id="KW-0012">Acyltransferase</keyword>
<dbReference type="NCBIfam" id="TIGR00214">
    <property type="entry name" value="lipB"/>
    <property type="match status" value="1"/>
</dbReference>
<dbReference type="GO" id="GO:0033819">
    <property type="term" value="F:lipoyl(octanoyl) transferase activity"/>
    <property type="evidence" value="ECO:0007669"/>
    <property type="project" value="UniProtKB-EC"/>
</dbReference>
<reference evidence="7 8" key="1">
    <citation type="submission" date="2022-03" db="EMBL/GenBank/DDBJ databases">
        <authorList>
            <person name="Macdonald S."/>
            <person name="Ahmed S."/>
            <person name="Newling K."/>
        </authorList>
    </citation>
    <scope>NUCLEOTIDE SEQUENCE [LARGE SCALE GENOMIC DNA]</scope>
</reference>
<evidence type="ECO:0000256" key="1">
    <source>
        <dbReference type="ARBA" id="ARBA00004821"/>
    </source>
</evidence>
<name>A0ABC8M1X0_ERUVS</name>
<dbReference type="AlphaFoldDB" id="A0ABC8M1X0"/>
<protein>
    <recommendedName>
        <fullName evidence="3">lipoyl(octanoyl) transferase</fullName>
        <ecNumber evidence="3">2.3.1.181</ecNumber>
    </recommendedName>
</protein>
<dbReference type="PROSITE" id="PS01313">
    <property type="entry name" value="LIPB"/>
    <property type="match status" value="1"/>
</dbReference>
<dbReference type="EC" id="2.3.1.181" evidence="3"/>
<dbReference type="PROSITE" id="PS51733">
    <property type="entry name" value="BPL_LPL_CATALYTIC"/>
    <property type="match status" value="1"/>
</dbReference>
<dbReference type="InterPro" id="IPR020605">
    <property type="entry name" value="Octanoyltransferase_CS"/>
</dbReference>
<evidence type="ECO:0000256" key="5">
    <source>
        <dbReference type="ARBA" id="ARBA00023315"/>
    </source>
</evidence>
<dbReference type="InterPro" id="IPR000544">
    <property type="entry name" value="Octanoyltransferase"/>
</dbReference>
<dbReference type="PANTHER" id="PTHR10993">
    <property type="entry name" value="OCTANOYLTRANSFERASE"/>
    <property type="match status" value="1"/>
</dbReference>
<evidence type="ECO:0000256" key="4">
    <source>
        <dbReference type="ARBA" id="ARBA00022679"/>
    </source>
</evidence>
<comment type="pathway">
    <text evidence="1">Protein modification; protein lipoylation via endogenous pathway; protein N(6)-(lipoyl)lysine from octanoyl-[acyl-carrier-protein]: step 1/2.</text>
</comment>
<keyword evidence="4" id="KW-0808">Transferase</keyword>
<dbReference type="SUPFAM" id="SSF55681">
    <property type="entry name" value="Class II aaRS and biotin synthetases"/>
    <property type="match status" value="1"/>
</dbReference>
<dbReference type="EMBL" id="CAKOAT010850710">
    <property type="protein sequence ID" value="CAH8389710.1"/>
    <property type="molecule type" value="Genomic_DNA"/>
</dbReference>
<comment type="caution">
    <text evidence="7">The sequence shown here is derived from an EMBL/GenBank/DDBJ whole genome shotgun (WGS) entry which is preliminary data.</text>
</comment>
<feature type="domain" description="BPL/LPL catalytic" evidence="6">
    <location>
        <begin position="10"/>
        <end position="86"/>
    </location>
</feature>
<dbReference type="InterPro" id="IPR004143">
    <property type="entry name" value="BPL_LPL_catalytic"/>
</dbReference>
<comment type="similarity">
    <text evidence="2">Belongs to the LipB family.</text>
</comment>
<evidence type="ECO:0000256" key="2">
    <source>
        <dbReference type="ARBA" id="ARBA00007907"/>
    </source>
</evidence>
<gene>
    <name evidence="7" type="ORF">ERUC_LOCUS42193</name>
</gene>
<evidence type="ECO:0000313" key="8">
    <source>
        <dbReference type="Proteomes" id="UP001642260"/>
    </source>
</evidence>
<evidence type="ECO:0000256" key="3">
    <source>
        <dbReference type="ARBA" id="ARBA00012334"/>
    </source>
</evidence>
<dbReference type="Proteomes" id="UP001642260">
    <property type="component" value="Unassembled WGS sequence"/>
</dbReference>
<dbReference type="Pfam" id="PF21948">
    <property type="entry name" value="LplA-B_cat"/>
    <property type="match status" value="1"/>
</dbReference>